<proteinExistence type="predicted"/>
<comment type="caution">
    <text evidence="1">The sequence shown here is derived from an EMBL/GenBank/DDBJ whole genome shotgun (WGS) entry which is preliminary data.</text>
</comment>
<organism evidence="1 2">
    <name type="scientific">Liparis tanakae</name>
    <name type="common">Tanaka's snailfish</name>
    <dbReference type="NCBI Taxonomy" id="230148"/>
    <lineage>
        <taxon>Eukaryota</taxon>
        <taxon>Metazoa</taxon>
        <taxon>Chordata</taxon>
        <taxon>Craniata</taxon>
        <taxon>Vertebrata</taxon>
        <taxon>Euteleostomi</taxon>
        <taxon>Actinopterygii</taxon>
        <taxon>Neopterygii</taxon>
        <taxon>Teleostei</taxon>
        <taxon>Neoteleostei</taxon>
        <taxon>Acanthomorphata</taxon>
        <taxon>Eupercaria</taxon>
        <taxon>Perciformes</taxon>
        <taxon>Cottioidei</taxon>
        <taxon>Cottales</taxon>
        <taxon>Liparidae</taxon>
        <taxon>Liparis</taxon>
    </lineage>
</organism>
<keyword evidence="2" id="KW-1185">Reference proteome</keyword>
<reference evidence="1 2" key="1">
    <citation type="submission" date="2019-03" db="EMBL/GenBank/DDBJ databases">
        <title>First draft genome of Liparis tanakae, snailfish: a comprehensive survey of snailfish specific genes.</title>
        <authorList>
            <person name="Kim W."/>
            <person name="Song I."/>
            <person name="Jeong J.-H."/>
            <person name="Kim D."/>
            <person name="Kim S."/>
            <person name="Ryu S."/>
            <person name="Song J.Y."/>
            <person name="Lee S.K."/>
        </authorList>
    </citation>
    <scope>NUCLEOTIDE SEQUENCE [LARGE SCALE GENOMIC DNA]</scope>
    <source>
        <tissue evidence="1">Muscle</tissue>
    </source>
</reference>
<dbReference type="PANTHER" id="PTHR15360">
    <property type="entry name" value="PLATELET-DERIVED GROWTH FACTOR RECEPTOR LIKE"/>
    <property type="match status" value="1"/>
</dbReference>
<dbReference type="Proteomes" id="UP000314294">
    <property type="component" value="Unassembled WGS sequence"/>
</dbReference>
<sequence length="244" mass="25350">MLCVRGSGCACGSSKAFSRPDAGSLLRGLGCNYQLFIAACDLRPDRRVFYPSAAAEGRRLASGGALAADAVLSKQTLPDGVLYTLSVQHAAPTDAGAYGCSVTEELSGESVLMLPPTSLMFPPSSSAPVLLPPVEELVVPLHSTFSLTCRGEARLAWSTPLAAREEAREDHGGLFVSTVVVDNATATHTGYYACSYGGNATEEVEESSLYVYVPGEGVCVCVCECVSVCVCVSVSVCVCVCVSV</sequence>
<accession>A0A4Z2EAD0</accession>
<evidence type="ECO:0000313" key="1">
    <source>
        <dbReference type="EMBL" id="TNN25806.1"/>
    </source>
</evidence>
<evidence type="ECO:0000313" key="2">
    <source>
        <dbReference type="Proteomes" id="UP000314294"/>
    </source>
</evidence>
<dbReference type="AlphaFoldDB" id="A0A4Z2EAD0"/>
<name>A0A4Z2EAD0_9TELE</name>
<dbReference type="OrthoDB" id="9936425at2759"/>
<dbReference type="PANTHER" id="PTHR15360:SF4">
    <property type="entry name" value="PROTEIN KINASE DOMAIN-CONTAINING PROTEIN"/>
    <property type="match status" value="1"/>
</dbReference>
<dbReference type="EMBL" id="SRLO01011609">
    <property type="protein sequence ID" value="TNN25806.1"/>
    <property type="molecule type" value="Genomic_DNA"/>
</dbReference>
<gene>
    <name evidence="1" type="primary">pdgfra_2</name>
    <name evidence="1" type="ORF">EYF80_064062</name>
</gene>
<dbReference type="InterPro" id="IPR042495">
    <property type="entry name" value="PDGFRL"/>
</dbReference>
<dbReference type="Gene3D" id="2.60.40.10">
    <property type="entry name" value="Immunoglobulins"/>
    <property type="match status" value="1"/>
</dbReference>
<dbReference type="InterPro" id="IPR013783">
    <property type="entry name" value="Ig-like_fold"/>
</dbReference>
<protein>
    <submittedName>
        <fullName evidence="1">Platelet-derived growth factor receptor alpha</fullName>
    </submittedName>
</protein>
<keyword evidence="1" id="KW-0675">Receptor</keyword>